<dbReference type="AlphaFoldDB" id="A0A4S3KAH1"/>
<protein>
    <recommendedName>
        <fullName evidence="8">Probable membrane transporter protein</fullName>
    </recommendedName>
</protein>
<keyword evidence="3" id="KW-0813">Transport</keyword>
<gene>
    <name evidence="9" type="ORF">DFR24_1748</name>
</gene>
<dbReference type="PANTHER" id="PTHR30269">
    <property type="entry name" value="TRANSMEMBRANE PROTEIN YFCA"/>
    <property type="match status" value="1"/>
</dbReference>
<comment type="subcellular location">
    <subcellularLocation>
        <location evidence="1 8">Cell membrane</location>
        <topology evidence="1 8">Multi-pass membrane protein</topology>
    </subcellularLocation>
</comment>
<evidence type="ECO:0000256" key="6">
    <source>
        <dbReference type="ARBA" id="ARBA00022989"/>
    </source>
</evidence>
<keyword evidence="7 8" id="KW-0472">Membrane</keyword>
<accession>A0A4S3KAH1</accession>
<name>A0A4S3KAH1_9GAMM</name>
<keyword evidence="10" id="KW-1185">Reference proteome</keyword>
<evidence type="ECO:0000256" key="5">
    <source>
        <dbReference type="ARBA" id="ARBA00022692"/>
    </source>
</evidence>
<keyword evidence="5 8" id="KW-0812">Transmembrane</keyword>
<feature type="transmembrane region" description="Helical" evidence="8">
    <location>
        <begin position="78"/>
        <end position="97"/>
    </location>
</feature>
<feature type="transmembrane region" description="Helical" evidence="8">
    <location>
        <begin position="6"/>
        <end position="32"/>
    </location>
</feature>
<dbReference type="OrthoDB" id="554695at2"/>
<sequence>MSIEPTWLIAALCGFAFLAGFLDAVVGGGGLIQVPALLILMPDTAIATLLGTNKCVSIFGTSAAVWQYSRHVTLPWPAILPTALTALLFGYAGAATVSHLHPDALRPLILAVLVLVLMYTLWRKDFGALHAPRLGQIAQVAAGLATGAVIGFYDGFFGPGTGSFLVLAFVALFGFSFLHASAAAKIVNAVTNLAAIAYFVPRGHVIPSLALPMAACNLAGGLIGSRLAIRRGSGFVRVLFLVVVGLLILRFAFDVFGAA</sequence>
<dbReference type="InterPro" id="IPR002781">
    <property type="entry name" value="TM_pro_TauE-like"/>
</dbReference>
<feature type="transmembrane region" description="Helical" evidence="8">
    <location>
        <begin position="44"/>
        <end position="66"/>
    </location>
</feature>
<dbReference type="PANTHER" id="PTHR30269:SF0">
    <property type="entry name" value="MEMBRANE TRANSPORTER PROTEIN YFCA-RELATED"/>
    <property type="match status" value="1"/>
</dbReference>
<evidence type="ECO:0000256" key="2">
    <source>
        <dbReference type="ARBA" id="ARBA00009142"/>
    </source>
</evidence>
<feature type="transmembrane region" description="Helical" evidence="8">
    <location>
        <begin position="165"/>
        <end position="184"/>
    </location>
</feature>
<evidence type="ECO:0000256" key="1">
    <source>
        <dbReference type="ARBA" id="ARBA00004651"/>
    </source>
</evidence>
<feature type="transmembrane region" description="Helical" evidence="8">
    <location>
        <begin position="104"/>
        <end position="122"/>
    </location>
</feature>
<keyword evidence="4 8" id="KW-1003">Cell membrane</keyword>
<evidence type="ECO:0000256" key="4">
    <source>
        <dbReference type="ARBA" id="ARBA00022475"/>
    </source>
</evidence>
<comment type="caution">
    <text evidence="9">The sequence shown here is derived from an EMBL/GenBank/DDBJ whole genome shotgun (WGS) entry which is preliminary data.</text>
</comment>
<feature type="transmembrane region" description="Helical" evidence="8">
    <location>
        <begin position="235"/>
        <end position="253"/>
    </location>
</feature>
<dbReference type="InterPro" id="IPR052017">
    <property type="entry name" value="TSUP"/>
</dbReference>
<evidence type="ECO:0000256" key="8">
    <source>
        <dbReference type="RuleBase" id="RU363041"/>
    </source>
</evidence>
<dbReference type="RefSeq" id="WP_133880860.1">
    <property type="nucleotide sequence ID" value="NZ_MWIN01000001.1"/>
</dbReference>
<dbReference type="Pfam" id="PF01925">
    <property type="entry name" value="TauE"/>
    <property type="match status" value="1"/>
</dbReference>
<organism evidence="9 10">
    <name type="scientific">Panacagrimonas perspica</name>
    <dbReference type="NCBI Taxonomy" id="381431"/>
    <lineage>
        <taxon>Bacteria</taxon>
        <taxon>Pseudomonadati</taxon>
        <taxon>Pseudomonadota</taxon>
        <taxon>Gammaproteobacteria</taxon>
        <taxon>Nevskiales</taxon>
        <taxon>Nevskiaceae</taxon>
        <taxon>Panacagrimonas</taxon>
    </lineage>
</organism>
<dbReference type="EMBL" id="SOBT01000008">
    <property type="protein sequence ID" value="TDU32354.1"/>
    <property type="molecule type" value="Genomic_DNA"/>
</dbReference>
<keyword evidence="6 8" id="KW-1133">Transmembrane helix</keyword>
<reference evidence="9 10" key="1">
    <citation type="submission" date="2019-03" db="EMBL/GenBank/DDBJ databases">
        <title>Genomic Encyclopedia of Type Strains, Phase IV (KMG-IV): sequencing the most valuable type-strain genomes for metagenomic binning, comparative biology and taxonomic classification.</title>
        <authorList>
            <person name="Goeker M."/>
        </authorList>
    </citation>
    <scope>NUCLEOTIDE SEQUENCE [LARGE SCALE GENOMIC DNA]</scope>
    <source>
        <strain evidence="9 10">DSM 26377</strain>
    </source>
</reference>
<evidence type="ECO:0000313" key="9">
    <source>
        <dbReference type="EMBL" id="TDU32354.1"/>
    </source>
</evidence>
<proteinExistence type="inferred from homology"/>
<evidence type="ECO:0000256" key="7">
    <source>
        <dbReference type="ARBA" id="ARBA00023136"/>
    </source>
</evidence>
<dbReference type="Proteomes" id="UP000295341">
    <property type="component" value="Unassembled WGS sequence"/>
</dbReference>
<evidence type="ECO:0000313" key="10">
    <source>
        <dbReference type="Proteomes" id="UP000295341"/>
    </source>
</evidence>
<evidence type="ECO:0000256" key="3">
    <source>
        <dbReference type="ARBA" id="ARBA00022448"/>
    </source>
</evidence>
<dbReference type="GO" id="GO:0005886">
    <property type="term" value="C:plasma membrane"/>
    <property type="evidence" value="ECO:0007669"/>
    <property type="project" value="UniProtKB-SubCell"/>
</dbReference>
<comment type="similarity">
    <text evidence="2 8">Belongs to the 4-toluene sulfonate uptake permease (TSUP) (TC 2.A.102) family.</text>
</comment>
<feature type="transmembrane region" description="Helical" evidence="8">
    <location>
        <begin position="134"/>
        <end position="153"/>
    </location>
</feature>